<evidence type="ECO:0000256" key="6">
    <source>
        <dbReference type="ARBA" id="ARBA00022692"/>
    </source>
</evidence>
<dbReference type="PROSITE" id="PS50927">
    <property type="entry name" value="BULB_LECTIN"/>
    <property type="match status" value="1"/>
</dbReference>
<keyword evidence="3" id="KW-0723">Serine/threonine-protein kinase</keyword>
<evidence type="ECO:0000256" key="5">
    <source>
        <dbReference type="ARBA" id="ARBA00022679"/>
    </source>
</evidence>
<dbReference type="AlphaFoldDB" id="A0A0Q3QSF6"/>
<dbReference type="PROSITE" id="PS00108">
    <property type="entry name" value="PROTEIN_KINASE_ST"/>
    <property type="match status" value="1"/>
</dbReference>
<gene>
    <name evidence="24" type="ORF">BRADI_2g13461v3</name>
</gene>
<evidence type="ECO:0000256" key="18">
    <source>
        <dbReference type="PROSITE-ProRule" id="PRU10141"/>
    </source>
</evidence>
<feature type="transmembrane region" description="Helical" evidence="19">
    <location>
        <begin position="412"/>
        <end position="436"/>
    </location>
</feature>
<dbReference type="InParanoid" id="A0A0Q3QSF6"/>
<dbReference type="FunFam" id="1.10.510.10:FF:001023">
    <property type="entry name" value="Os07g0541700 protein"/>
    <property type="match status" value="1"/>
</dbReference>
<evidence type="ECO:0000259" key="23">
    <source>
        <dbReference type="PROSITE" id="PS50948"/>
    </source>
</evidence>
<keyword evidence="14" id="KW-0675">Receptor</keyword>
<evidence type="ECO:0000256" key="20">
    <source>
        <dbReference type="SAM" id="SignalP"/>
    </source>
</evidence>
<reference evidence="24 25" key="1">
    <citation type="journal article" date="2010" name="Nature">
        <title>Genome sequencing and analysis of the model grass Brachypodium distachyon.</title>
        <authorList>
            <consortium name="International Brachypodium Initiative"/>
        </authorList>
    </citation>
    <scope>NUCLEOTIDE SEQUENCE [LARGE SCALE GENOMIC DNA]</scope>
    <source>
        <strain evidence="24 25">Bd21</strain>
    </source>
</reference>
<dbReference type="Proteomes" id="UP000008810">
    <property type="component" value="Chromosome 2"/>
</dbReference>
<comment type="subcellular location">
    <subcellularLocation>
        <location evidence="1">Membrane</location>
        <topology evidence="1">Single-pass type I membrane protein</topology>
    </subcellularLocation>
</comment>
<comment type="catalytic activity">
    <reaction evidence="17">
        <text>L-seryl-[protein] + ATP = O-phospho-L-seryl-[protein] + ADP + H(+)</text>
        <dbReference type="Rhea" id="RHEA:17989"/>
        <dbReference type="Rhea" id="RHEA-COMP:9863"/>
        <dbReference type="Rhea" id="RHEA-COMP:11604"/>
        <dbReference type="ChEBI" id="CHEBI:15378"/>
        <dbReference type="ChEBI" id="CHEBI:29999"/>
        <dbReference type="ChEBI" id="CHEBI:30616"/>
        <dbReference type="ChEBI" id="CHEBI:83421"/>
        <dbReference type="ChEBI" id="CHEBI:456216"/>
        <dbReference type="EC" id="2.7.11.1"/>
    </reaction>
</comment>
<keyword evidence="4" id="KW-0245">EGF-like domain</keyword>
<dbReference type="InterPro" id="IPR008271">
    <property type="entry name" value="Ser/Thr_kinase_AS"/>
</dbReference>
<dbReference type="Pfam" id="PF00954">
    <property type="entry name" value="S_locus_glycop"/>
    <property type="match status" value="1"/>
</dbReference>
<organism evidence="24">
    <name type="scientific">Brachypodium distachyon</name>
    <name type="common">Purple false brome</name>
    <name type="synonym">Trachynia distachya</name>
    <dbReference type="NCBI Taxonomy" id="15368"/>
    <lineage>
        <taxon>Eukaryota</taxon>
        <taxon>Viridiplantae</taxon>
        <taxon>Streptophyta</taxon>
        <taxon>Embryophyta</taxon>
        <taxon>Tracheophyta</taxon>
        <taxon>Spermatophyta</taxon>
        <taxon>Magnoliopsida</taxon>
        <taxon>Liliopsida</taxon>
        <taxon>Poales</taxon>
        <taxon>Poaceae</taxon>
        <taxon>BOP clade</taxon>
        <taxon>Pooideae</taxon>
        <taxon>Stipodae</taxon>
        <taxon>Brachypodieae</taxon>
        <taxon>Brachypodium</taxon>
    </lineage>
</organism>
<dbReference type="GO" id="GO:0016020">
    <property type="term" value="C:membrane"/>
    <property type="evidence" value="ECO:0007669"/>
    <property type="project" value="UniProtKB-SubCell"/>
</dbReference>
<dbReference type="InterPro" id="IPR011009">
    <property type="entry name" value="Kinase-like_dom_sf"/>
</dbReference>
<dbReference type="SMART" id="SM00473">
    <property type="entry name" value="PAN_AP"/>
    <property type="match status" value="1"/>
</dbReference>
<dbReference type="SUPFAM" id="SSF56112">
    <property type="entry name" value="Protein kinase-like (PK-like)"/>
    <property type="match status" value="1"/>
</dbReference>
<evidence type="ECO:0000256" key="15">
    <source>
        <dbReference type="ARBA" id="ARBA00023180"/>
    </source>
</evidence>
<reference evidence="25" key="3">
    <citation type="submission" date="2018-08" db="UniProtKB">
        <authorList>
            <consortium name="EnsemblPlants"/>
        </authorList>
    </citation>
    <scope>IDENTIFICATION</scope>
    <source>
        <strain evidence="25">cv. Bd21</strain>
    </source>
</reference>
<dbReference type="PROSITE" id="PS50948">
    <property type="entry name" value="PAN"/>
    <property type="match status" value="1"/>
</dbReference>
<dbReference type="PROSITE" id="PS50011">
    <property type="entry name" value="PROTEIN_KINASE_DOM"/>
    <property type="match status" value="1"/>
</dbReference>
<keyword evidence="6 19" id="KW-0812">Transmembrane</keyword>
<dbReference type="Gene3D" id="3.30.200.20">
    <property type="entry name" value="Phosphorylase Kinase, domain 1"/>
    <property type="match status" value="1"/>
</dbReference>
<dbReference type="PROSITE" id="PS00107">
    <property type="entry name" value="PROTEIN_KINASE_ATP"/>
    <property type="match status" value="1"/>
</dbReference>
<evidence type="ECO:0000256" key="2">
    <source>
        <dbReference type="ARBA" id="ARBA00012513"/>
    </source>
</evidence>
<evidence type="ECO:0000256" key="8">
    <source>
        <dbReference type="ARBA" id="ARBA00022741"/>
    </source>
</evidence>
<evidence type="ECO:0000259" key="22">
    <source>
        <dbReference type="PROSITE" id="PS50927"/>
    </source>
</evidence>
<dbReference type="InterPro" id="IPR024171">
    <property type="entry name" value="SRK-like_kinase"/>
</dbReference>
<dbReference type="GO" id="GO:0005524">
    <property type="term" value="F:ATP binding"/>
    <property type="evidence" value="ECO:0007669"/>
    <property type="project" value="UniProtKB-UniRule"/>
</dbReference>
<dbReference type="InterPro" id="IPR001480">
    <property type="entry name" value="Bulb-type_lectin_dom"/>
</dbReference>
<keyword evidence="7 20" id="KW-0732">Signal</keyword>
<keyword evidence="10 18" id="KW-0067">ATP-binding</keyword>
<dbReference type="GO" id="GO:0004674">
    <property type="term" value="F:protein serine/threonine kinase activity"/>
    <property type="evidence" value="ECO:0007669"/>
    <property type="project" value="UniProtKB-KW"/>
</dbReference>
<keyword evidence="11 19" id="KW-1133">Transmembrane helix</keyword>
<dbReference type="SMART" id="SM00108">
    <property type="entry name" value="B_lectin"/>
    <property type="match status" value="1"/>
</dbReference>
<dbReference type="InterPro" id="IPR000858">
    <property type="entry name" value="S_locus_glycoprot_dom"/>
</dbReference>
<evidence type="ECO:0000256" key="17">
    <source>
        <dbReference type="ARBA" id="ARBA00048679"/>
    </source>
</evidence>
<keyword evidence="13" id="KW-1015">Disulfide bond</keyword>
<reference evidence="24" key="2">
    <citation type="submission" date="2017-06" db="EMBL/GenBank/DDBJ databases">
        <title>WGS assembly of Brachypodium distachyon.</title>
        <authorList>
            <consortium name="The International Brachypodium Initiative"/>
            <person name="Lucas S."/>
            <person name="Harmon-Smith M."/>
            <person name="Lail K."/>
            <person name="Tice H."/>
            <person name="Grimwood J."/>
            <person name="Bruce D."/>
            <person name="Barry K."/>
            <person name="Shu S."/>
            <person name="Lindquist E."/>
            <person name="Wang M."/>
            <person name="Pitluck S."/>
            <person name="Vogel J.P."/>
            <person name="Garvin D.F."/>
            <person name="Mockler T.C."/>
            <person name="Schmutz J."/>
            <person name="Rokhsar D."/>
            <person name="Bevan M.W."/>
        </authorList>
    </citation>
    <scope>NUCLEOTIDE SEQUENCE</scope>
    <source>
        <strain evidence="24">Bd21</strain>
    </source>
</reference>
<dbReference type="PANTHER" id="PTHR47974">
    <property type="entry name" value="OS07G0415500 PROTEIN"/>
    <property type="match status" value="1"/>
</dbReference>
<feature type="signal peptide" evidence="20">
    <location>
        <begin position="1"/>
        <end position="23"/>
    </location>
</feature>
<evidence type="ECO:0000256" key="14">
    <source>
        <dbReference type="ARBA" id="ARBA00023170"/>
    </source>
</evidence>
<dbReference type="SUPFAM" id="SSF51110">
    <property type="entry name" value="alpha-D-mannose-specific plant lectins"/>
    <property type="match status" value="1"/>
</dbReference>
<proteinExistence type="predicted"/>
<evidence type="ECO:0000256" key="19">
    <source>
        <dbReference type="SAM" id="Phobius"/>
    </source>
</evidence>
<evidence type="ECO:0000256" key="9">
    <source>
        <dbReference type="ARBA" id="ARBA00022777"/>
    </source>
</evidence>
<evidence type="ECO:0000313" key="26">
    <source>
        <dbReference type="Proteomes" id="UP000008810"/>
    </source>
</evidence>
<dbReference type="OrthoDB" id="643280at2759"/>
<feature type="domain" description="Bulb-type lectin" evidence="22">
    <location>
        <begin position="27"/>
        <end position="157"/>
    </location>
</feature>
<dbReference type="PIRSF" id="PIRSF000641">
    <property type="entry name" value="SRK"/>
    <property type="match status" value="1"/>
</dbReference>
<evidence type="ECO:0000256" key="16">
    <source>
        <dbReference type="ARBA" id="ARBA00047899"/>
    </source>
</evidence>
<evidence type="ECO:0000256" key="10">
    <source>
        <dbReference type="ARBA" id="ARBA00022840"/>
    </source>
</evidence>
<keyword evidence="12 19" id="KW-0472">Membrane</keyword>
<dbReference type="Gene3D" id="2.90.10.10">
    <property type="entry name" value="Bulb-type lectin domain"/>
    <property type="match status" value="1"/>
</dbReference>
<dbReference type="InterPro" id="IPR003609">
    <property type="entry name" value="Pan_app"/>
</dbReference>
<comment type="catalytic activity">
    <reaction evidence="16">
        <text>L-threonyl-[protein] + ATP = O-phospho-L-threonyl-[protein] + ADP + H(+)</text>
        <dbReference type="Rhea" id="RHEA:46608"/>
        <dbReference type="Rhea" id="RHEA-COMP:11060"/>
        <dbReference type="Rhea" id="RHEA-COMP:11605"/>
        <dbReference type="ChEBI" id="CHEBI:15378"/>
        <dbReference type="ChEBI" id="CHEBI:30013"/>
        <dbReference type="ChEBI" id="CHEBI:30616"/>
        <dbReference type="ChEBI" id="CHEBI:61977"/>
        <dbReference type="ChEBI" id="CHEBI:456216"/>
        <dbReference type="EC" id="2.7.11.1"/>
    </reaction>
</comment>
<dbReference type="PANTHER" id="PTHR47974:SF19">
    <property type="entry name" value="RECEPTOR-LIKE SERINE_THREONINE-PROTEIN KINASE"/>
    <property type="match status" value="1"/>
</dbReference>
<keyword evidence="8 18" id="KW-0547">Nucleotide-binding</keyword>
<evidence type="ECO:0000256" key="11">
    <source>
        <dbReference type="ARBA" id="ARBA00022989"/>
    </source>
</evidence>
<keyword evidence="15" id="KW-0325">Glycoprotein</keyword>
<evidence type="ECO:0000256" key="3">
    <source>
        <dbReference type="ARBA" id="ARBA00022527"/>
    </source>
</evidence>
<evidence type="ECO:0000259" key="21">
    <source>
        <dbReference type="PROSITE" id="PS50011"/>
    </source>
</evidence>
<dbReference type="CDD" id="cd01098">
    <property type="entry name" value="PAN_AP_plant"/>
    <property type="match status" value="1"/>
</dbReference>
<evidence type="ECO:0000256" key="1">
    <source>
        <dbReference type="ARBA" id="ARBA00004479"/>
    </source>
</evidence>
<dbReference type="EMBL" id="CM000881">
    <property type="protein sequence ID" value="KQK04426.1"/>
    <property type="molecule type" value="Genomic_DNA"/>
</dbReference>
<dbReference type="Gene3D" id="1.10.510.10">
    <property type="entry name" value="Transferase(Phosphotransferase) domain 1"/>
    <property type="match status" value="1"/>
</dbReference>
<name>A0A0Q3QSF6_BRADI</name>
<evidence type="ECO:0000256" key="13">
    <source>
        <dbReference type="ARBA" id="ARBA00023157"/>
    </source>
</evidence>
<dbReference type="Pfam" id="PF08276">
    <property type="entry name" value="PAN_2"/>
    <property type="match status" value="1"/>
</dbReference>
<feature type="domain" description="Apple" evidence="23">
    <location>
        <begin position="309"/>
        <end position="394"/>
    </location>
</feature>
<dbReference type="CDD" id="cd00028">
    <property type="entry name" value="B_lectin"/>
    <property type="match status" value="1"/>
</dbReference>
<dbReference type="EC" id="2.7.11.1" evidence="2"/>
<evidence type="ECO:0000256" key="4">
    <source>
        <dbReference type="ARBA" id="ARBA00022536"/>
    </source>
</evidence>
<dbReference type="InterPro" id="IPR017441">
    <property type="entry name" value="Protein_kinase_ATP_BS"/>
</dbReference>
<dbReference type="ExpressionAtlas" id="A0A0Q3QSF6">
    <property type="expression patterns" value="baseline"/>
</dbReference>
<keyword evidence="26" id="KW-1185">Reference proteome</keyword>
<dbReference type="Gramene" id="KQK04426">
    <property type="protein sequence ID" value="KQK04426"/>
    <property type="gene ID" value="BRADI_2g13461v3"/>
</dbReference>
<protein>
    <recommendedName>
        <fullName evidence="2">non-specific serine/threonine protein kinase</fullName>
        <ecNumber evidence="2">2.7.11.1</ecNumber>
    </recommendedName>
</protein>
<evidence type="ECO:0000256" key="12">
    <source>
        <dbReference type="ARBA" id="ARBA00023136"/>
    </source>
</evidence>
<feature type="chain" id="PRO_5033238661" description="non-specific serine/threonine protein kinase" evidence="20">
    <location>
        <begin position="24"/>
        <end position="744"/>
    </location>
</feature>
<dbReference type="InterPro" id="IPR000719">
    <property type="entry name" value="Prot_kinase_dom"/>
</dbReference>
<dbReference type="GO" id="GO:0048544">
    <property type="term" value="P:recognition of pollen"/>
    <property type="evidence" value="ECO:0007669"/>
    <property type="project" value="InterPro"/>
</dbReference>
<keyword evidence="5" id="KW-0808">Transferase</keyword>
<evidence type="ECO:0000313" key="25">
    <source>
        <dbReference type="EnsemblPlants" id="KQK04426"/>
    </source>
</evidence>
<dbReference type="EnsemblPlants" id="KQK04426">
    <property type="protein sequence ID" value="KQK04426"/>
    <property type="gene ID" value="BRADI_2g13461v3"/>
</dbReference>
<keyword evidence="9" id="KW-0418">Kinase</keyword>
<evidence type="ECO:0000313" key="24">
    <source>
        <dbReference type="EMBL" id="KQK04426.1"/>
    </source>
</evidence>
<dbReference type="Pfam" id="PF00069">
    <property type="entry name" value="Pkinase"/>
    <property type="match status" value="1"/>
</dbReference>
<dbReference type="GO" id="GO:0051707">
    <property type="term" value="P:response to other organism"/>
    <property type="evidence" value="ECO:0007669"/>
    <property type="project" value="UniProtKB-ARBA"/>
</dbReference>
<feature type="binding site" evidence="18">
    <location>
        <position position="496"/>
    </location>
    <ligand>
        <name>ATP</name>
        <dbReference type="ChEBI" id="CHEBI:30616"/>
    </ligand>
</feature>
<sequence>MSPFIISLAGVVAFCLASDPASAATDTVSVRQPLQLQGGDTMASAQGKFVVGLFSSGRSGRFYLGIWYKNVPVQTVIWVGNRANPLSSAASAELRVSSDDGNLELVGLSGPSAAPGVVWSSNLSSSATTVLWQSFDHPSDTLALASWRNAEDPSPGMFYDTVDPGGRSEFLYQRNRSRTYWRSGVWTGRVFAGTPEATRNVLFNQTYTAAYRRVTSVLYHNDTFTRMVLDLTGQTKQYIWVPASQSWQLFWAAPTGECDVYALCGPFGVCDPRSQSSCRCPPGFAPTEQRDWELSDWSAGCRRRSPLGCASTDGFVLLPGVKLPDDSLNVGAAAKRSRAECESACLNNCSCQAYYTFSFSGGCGLWHGDFRNLQQLYTDSGLSGPSGDLYLRLSESGLRDLRGAERKKGRKIWWLVLLFIIFGGLGALALVAWRILVSRRRRLGSMDGTSLEVYSYRDLRAATKNFSERLGGGGFGSVYRGVLKKKDTQTQLAVKKLESLRQGEKQFRTEVSTLGRIQHHKLLVYEYMPNGSLDGYLLGSSSCCPRWRDRYAIMLGVARGLVYLHDGCSDRIIHCDIKPENILLDEELRPKIADFWMAKLVGRDFSRALTTMRGTVGYLAPEWISGMPISAPTCTAMEWCSSSSIISGQRNADGYSSLHGRDNISNSTFFSLAEGEVGAVADPRMHGDVSEEELERACRVACWCIQDEEAQRPTMAQVLQALEGVIHVDAPPVPRALQHLVSLT</sequence>
<feature type="domain" description="Protein kinase" evidence="21">
    <location>
        <begin position="464"/>
        <end position="726"/>
    </location>
</feature>
<dbReference type="SMART" id="SM00220">
    <property type="entry name" value="S_TKc"/>
    <property type="match status" value="1"/>
</dbReference>
<accession>A0A0Q3QSF6</accession>
<evidence type="ECO:0000256" key="7">
    <source>
        <dbReference type="ARBA" id="ARBA00022729"/>
    </source>
</evidence>
<dbReference type="InterPro" id="IPR036426">
    <property type="entry name" value="Bulb-type_lectin_dom_sf"/>
</dbReference>